<dbReference type="GO" id="GO:0009847">
    <property type="term" value="P:spore germination"/>
    <property type="evidence" value="ECO:0007669"/>
    <property type="project" value="InterPro"/>
</dbReference>
<evidence type="ECO:0000313" key="5">
    <source>
        <dbReference type="Proteomes" id="UP000194267"/>
    </source>
</evidence>
<dbReference type="Pfam" id="PF03413">
    <property type="entry name" value="PepSY"/>
    <property type="match status" value="1"/>
</dbReference>
<dbReference type="Proteomes" id="UP000194267">
    <property type="component" value="Unassembled WGS sequence"/>
</dbReference>
<evidence type="ECO:0000259" key="2">
    <source>
        <dbReference type="Pfam" id="PF14620"/>
    </source>
</evidence>
<name>A0A1Y2T9W0_SYMTR</name>
<evidence type="ECO:0000259" key="1">
    <source>
        <dbReference type="Pfam" id="PF03413"/>
    </source>
</evidence>
<sequence>MQMRRSRPVGGALLGLLAAGVLAVWGAWTVHLYRQYQALAYELEAERQRNFAEMISHVEAMRGLMGKSLAAGSTRQNALYMGEVYRRASLAAANFMALPLPEELGAATGKFLNQIGDFAYSVVRHEAAGRTMDEAQRQELARLYQAATDLTATLRDTGQAAVSEGFRFAKAGVGLSDLFTAWRERRAAGGADLTQDQAQKSLIPPGLNQVGPQMDQMPVLVYDGPFSDHLEQRTPAMGGPAITPEEARARALAFLPEGVTADALEVTERNGRVPVFAVRLPPGGGRPAVTVDLAREGGHLVSYINARPAGEPRLTLEDAREAGLAYLAAHGWSEMEPTYGEVADGFATVQFVHAPGGVRIYPDQVKVRVALDNGEVVGVDARSYVMSHRERGGLTPSVTREQARAAVNPELQVEEARLALIPTEAGDGEVLCWEFRGTLGEETYLVYVNAHTGLEERILQMLITDSGTLAL</sequence>
<accession>A0A1Y2T9W0</accession>
<evidence type="ECO:0000259" key="3">
    <source>
        <dbReference type="Pfam" id="PF20769"/>
    </source>
</evidence>
<protein>
    <submittedName>
        <fullName evidence="4">Uncharacterized protein</fullName>
    </submittedName>
</protein>
<reference evidence="5" key="1">
    <citation type="submission" date="2016-04" db="EMBL/GenBank/DDBJ databases">
        <authorList>
            <person name="Antunes L.P."/>
            <person name="Martins L.F."/>
            <person name="Pereira R.V."/>
            <person name="Thomas A.M."/>
            <person name="Barbosa D."/>
            <person name="Nascimento L."/>
            <person name="Silva G.M."/>
            <person name="Condomitti G.W."/>
            <person name="Digiampietri L.A."/>
            <person name="Lombardi K.C."/>
            <person name="Ramos P.L."/>
            <person name="Quaggio R.B."/>
            <person name="Oliveira J.C."/>
            <person name="Pascon R.C."/>
            <person name="Cruz J.B."/>
            <person name="Silva A.M."/>
            <person name="Setubal J.C."/>
        </authorList>
    </citation>
    <scope>NUCLEOTIDE SEQUENCE [LARGE SCALE GENOMIC DNA]</scope>
</reference>
<evidence type="ECO:0000313" key="4">
    <source>
        <dbReference type="EMBL" id="OTA42023.1"/>
    </source>
</evidence>
<feature type="domain" description="PepSY" evidence="1">
    <location>
        <begin position="398"/>
        <end position="453"/>
    </location>
</feature>
<comment type="caution">
    <text evidence="4">The sequence shown here is derived from an EMBL/GenBank/DDBJ whole genome shotgun (WGS) entry which is preliminary data.</text>
</comment>
<dbReference type="InterPro" id="IPR014239">
    <property type="entry name" value="YpeB_PepSY1-2"/>
</dbReference>
<dbReference type="EMBL" id="LWLV01000105">
    <property type="protein sequence ID" value="OTA42023.1"/>
    <property type="molecule type" value="Genomic_DNA"/>
</dbReference>
<dbReference type="InterPro" id="IPR025711">
    <property type="entry name" value="PepSY"/>
</dbReference>
<dbReference type="AlphaFoldDB" id="A0A1Y2T9W0"/>
<dbReference type="Pfam" id="PF20769">
    <property type="entry name" value="YPEB_N"/>
    <property type="match status" value="1"/>
</dbReference>
<dbReference type="Pfam" id="PF14620">
    <property type="entry name" value="YPEB_PepSY1-2"/>
    <property type="match status" value="1"/>
</dbReference>
<gene>
    <name evidence="4" type="ORF">A6D92_02080</name>
</gene>
<dbReference type="NCBIfam" id="TIGR02889">
    <property type="entry name" value="spore_YpeB"/>
    <property type="match status" value="1"/>
</dbReference>
<feature type="domain" description="Sporulation protein YpeB N-terminal" evidence="3">
    <location>
        <begin position="36"/>
        <end position="169"/>
    </location>
</feature>
<organism evidence="4 5">
    <name type="scientific">Symbiobacterium thermophilum</name>
    <dbReference type="NCBI Taxonomy" id="2734"/>
    <lineage>
        <taxon>Bacteria</taxon>
        <taxon>Bacillati</taxon>
        <taxon>Bacillota</taxon>
        <taxon>Clostridia</taxon>
        <taxon>Eubacteriales</taxon>
        <taxon>Symbiobacteriaceae</taxon>
        <taxon>Symbiobacterium</taxon>
    </lineage>
</organism>
<dbReference type="InterPro" id="IPR048402">
    <property type="entry name" value="YpeB_N"/>
</dbReference>
<proteinExistence type="predicted"/>
<feature type="domain" description="Sporulation protein YpeB PepSY1 and PepSY2" evidence="2">
    <location>
        <begin position="206"/>
        <end position="391"/>
    </location>
</feature>